<dbReference type="PANTHER" id="PTHR32183:SF6">
    <property type="entry name" value="CYSTEINE SULFINATE DESULFINASE_CYSTEINE DESULFURASE AND RELATED ENZYMES"/>
    <property type="match status" value="1"/>
</dbReference>
<dbReference type="AlphaFoldDB" id="A0A1B9IAS9"/>
<dbReference type="OrthoDB" id="276151at2759"/>
<evidence type="ECO:0000313" key="7">
    <source>
        <dbReference type="Proteomes" id="UP000094020"/>
    </source>
</evidence>
<dbReference type="EMBL" id="KI894007">
    <property type="protein sequence ID" value="OCF52718.1"/>
    <property type="molecule type" value="Genomic_DNA"/>
</dbReference>
<dbReference type="Proteomes" id="UP000094020">
    <property type="component" value="Chromosome 1"/>
</dbReference>
<keyword evidence="7" id="KW-1185">Reference proteome</keyword>
<keyword evidence="1" id="KW-0597">Phosphoprotein</keyword>
<dbReference type="GO" id="GO:0008757">
    <property type="term" value="F:S-adenosylmethionine-dependent methyltransferase activity"/>
    <property type="evidence" value="ECO:0007669"/>
    <property type="project" value="InterPro"/>
</dbReference>
<reference evidence="6" key="4">
    <citation type="submission" date="2024-02" db="EMBL/GenBank/DDBJ databases">
        <title>Comparative genomics of Cryptococcus and Kwoniella reveals pathogenesis evolution and contrasting modes of karyotype evolution via chromosome fusion or intercentromeric recombination.</title>
        <authorList>
            <person name="Coelho M.A."/>
            <person name="David-Palma M."/>
            <person name="Shea T."/>
            <person name="Bowers K."/>
            <person name="McGinley-Smith S."/>
            <person name="Mohammad A.W."/>
            <person name="Gnirke A."/>
            <person name="Yurkov A.M."/>
            <person name="Nowrousian M."/>
            <person name="Sun S."/>
            <person name="Cuomo C.A."/>
            <person name="Heitman J."/>
        </authorList>
    </citation>
    <scope>NUCLEOTIDE SEQUENCE</scope>
    <source>
        <strain evidence="6">CBS 10737</strain>
    </source>
</reference>
<dbReference type="RefSeq" id="XP_019013937.1">
    <property type="nucleotide sequence ID" value="XM_019151799.1"/>
</dbReference>
<evidence type="ECO:0000256" key="4">
    <source>
        <dbReference type="ARBA" id="ARBA00022691"/>
    </source>
</evidence>
<reference evidence="5" key="3">
    <citation type="submission" date="2016-07" db="EMBL/GenBank/DDBJ databases">
        <title>Evolution of pathogenesis and genome organization in the Tremellales.</title>
        <authorList>
            <person name="Cuomo C."/>
            <person name="Litvintseva A."/>
            <person name="Heitman J."/>
            <person name="Chen Y."/>
            <person name="Sun S."/>
            <person name="Springer D."/>
            <person name="Dromer F."/>
            <person name="Young S."/>
            <person name="Zeng Q."/>
            <person name="Chapman S."/>
            <person name="Gujja S."/>
            <person name="Saif S."/>
            <person name="Birren B."/>
        </authorList>
    </citation>
    <scope>NUCLEOTIDE SEQUENCE</scope>
    <source>
        <strain evidence="5">CBS 10737</strain>
    </source>
</reference>
<dbReference type="InterPro" id="IPR008854">
    <property type="entry name" value="TPMT"/>
</dbReference>
<evidence type="ECO:0000256" key="1">
    <source>
        <dbReference type="ARBA" id="ARBA00022553"/>
    </source>
</evidence>
<dbReference type="GeneID" id="30168383"/>
<dbReference type="PROSITE" id="PS51585">
    <property type="entry name" value="SAM_MT_TPMT"/>
    <property type="match status" value="1"/>
</dbReference>
<evidence type="ECO:0000256" key="3">
    <source>
        <dbReference type="ARBA" id="ARBA00022679"/>
    </source>
</evidence>
<evidence type="ECO:0000313" key="6">
    <source>
        <dbReference type="EMBL" id="WWC67402.1"/>
    </source>
</evidence>
<keyword evidence="3" id="KW-0808">Transferase</keyword>
<dbReference type="PANTHER" id="PTHR32183">
    <property type="match status" value="1"/>
</dbReference>
<dbReference type="CDD" id="cd02440">
    <property type="entry name" value="AdoMet_MTases"/>
    <property type="match status" value="1"/>
</dbReference>
<dbReference type="Pfam" id="PF05724">
    <property type="entry name" value="TPMT"/>
    <property type="match status" value="1"/>
</dbReference>
<dbReference type="Gene3D" id="3.40.50.150">
    <property type="entry name" value="Vaccinia Virus protein VP39"/>
    <property type="match status" value="1"/>
</dbReference>
<evidence type="ECO:0000313" key="5">
    <source>
        <dbReference type="EMBL" id="OCF52718.1"/>
    </source>
</evidence>
<gene>
    <name evidence="5" type="ORF">I206_00014</name>
    <name evidence="6" type="ORF">I206_101310</name>
</gene>
<evidence type="ECO:0000256" key="2">
    <source>
        <dbReference type="ARBA" id="ARBA00022603"/>
    </source>
</evidence>
<keyword evidence="4" id="KW-0949">S-adenosyl-L-methionine</keyword>
<keyword evidence="2" id="KW-0489">Methyltransferase</keyword>
<dbReference type="GO" id="GO:0032259">
    <property type="term" value="P:methylation"/>
    <property type="evidence" value="ECO:0007669"/>
    <property type="project" value="UniProtKB-KW"/>
</dbReference>
<dbReference type="EMBL" id="CP144519">
    <property type="protein sequence ID" value="WWC67402.1"/>
    <property type="molecule type" value="Genomic_DNA"/>
</dbReference>
<accession>A0A1B9IAS9</accession>
<name>A0A1B9IAS9_9TREE</name>
<sequence>MTHNTADNSWEERWQAGRTGWDQSSSHLSLVSLLQSPLALELGIPSKGRALIPGCGTGYDIQTFASTGLDAVGMDLAPTGVEKAKKWLGQQPKTKGTVSAICGDFFQYTSDEKYDLVYDYTFLCAIPPGLRSSWSSQMKKLTSPNAYLITLMYPLPPTNNEPPPWPLTVDMYHELLDDTWEITWEKEVSDIEKRTTGAKGGESIAVWKRK</sequence>
<dbReference type="InterPro" id="IPR029063">
    <property type="entry name" value="SAM-dependent_MTases_sf"/>
</dbReference>
<dbReference type="STRING" id="1296096.A0A1B9IAS9"/>
<reference evidence="5" key="1">
    <citation type="submission" date="2013-07" db="EMBL/GenBank/DDBJ databases">
        <title>The Genome Sequence of Cryptococcus pinus CBS10737.</title>
        <authorList>
            <consortium name="The Broad Institute Genome Sequencing Platform"/>
            <person name="Cuomo C."/>
            <person name="Litvintseva A."/>
            <person name="Chen Y."/>
            <person name="Heitman J."/>
            <person name="Sun S."/>
            <person name="Springer D."/>
            <person name="Dromer F."/>
            <person name="Young S.K."/>
            <person name="Zeng Q."/>
            <person name="Gargeya S."/>
            <person name="Fitzgerald M."/>
            <person name="Abouelleil A."/>
            <person name="Alvarado L."/>
            <person name="Berlin A.M."/>
            <person name="Chapman S.B."/>
            <person name="Dewar J."/>
            <person name="Goldberg J."/>
            <person name="Griggs A."/>
            <person name="Gujja S."/>
            <person name="Hansen M."/>
            <person name="Howarth C."/>
            <person name="Imamovic A."/>
            <person name="Larimer J."/>
            <person name="McCowan C."/>
            <person name="Murphy C."/>
            <person name="Pearson M."/>
            <person name="Priest M."/>
            <person name="Roberts A."/>
            <person name="Saif S."/>
            <person name="Shea T."/>
            <person name="Sykes S."/>
            <person name="Wortman J."/>
            <person name="Nusbaum C."/>
            <person name="Birren B."/>
        </authorList>
    </citation>
    <scope>NUCLEOTIDE SEQUENCE [LARGE SCALE GENOMIC DNA]</scope>
    <source>
        <strain evidence="5">CBS 10737</strain>
    </source>
</reference>
<proteinExistence type="predicted"/>
<dbReference type="SUPFAM" id="SSF53335">
    <property type="entry name" value="S-adenosyl-L-methionine-dependent methyltransferases"/>
    <property type="match status" value="1"/>
</dbReference>
<evidence type="ECO:0008006" key="8">
    <source>
        <dbReference type="Google" id="ProtNLM"/>
    </source>
</evidence>
<reference evidence="6" key="2">
    <citation type="submission" date="2013-07" db="EMBL/GenBank/DDBJ databases">
        <authorList>
            <consortium name="The Broad Institute Genome Sequencing Platform"/>
            <person name="Cuomo C."/>
            <person name="Litvintseva A."/>
            <person name="Chen Y."/>
            <person name="Heitman J."/>
            <person name="Sun S."/>
            <person name="Springer D."/>
            <person name="Dromer F."/>
            <person name="Young S.K."/>
            <person name="Zeng Q."/>
            <person name="Gargeya S."/>
            <person name="Fitzgerald M."/>
            <person name="Abouelleil A."/>
            <person name="Alvarado L."/>
            <person name="Berlin A.M."/>
            <person name="Chapman S.B."/>
            <person name="Dewar J."/>
            <person name="Goldberg J."/>
            <person name="Griggs A."/>
            <person name="Gujja S."/>
            <person name="Hansen M."/>
            <person name="Howarth C."/>
            <person name="Imamovic A."/>
            <person name="Larimer J."/>
            <person name="McCowan C."/>
            <person name="Murphy C."/>
            <person name="Pearson M."/>
            <person name="Priest M."/>
            <person name="Roberts A."/>
            <person name="Saif S."/>
            <person name="Shea T."/>
            <person name="Sykes S."/>
            <person name="Wortman J."/>
            <person name="Nusbaum C."/>
            <person name="Birren B."/>
        </authorList>
    </citation>
    <scope>NUCLEOTIDE SEQUENCE</scope>
    <source>
        <strain evidence="6">CBS 10737</strain>
    </source>
</reference>
<dbReference type="KEGG" id="kpin:30168383"/>
<protein>
    <recommendedName>
        <fullName evidence="8">Thiol methyltransferase 1</fullName>
    </recommendedName>
</protein>
<organism evidence="5">
    <name type="scientific">Kwoniella pini CBS 10737</name>
    <dbReference type="NCBI Taxonomy" id="1296096"/>
    <lineage>
        <taxon>Eukaryota</taxon>
        <taxon>Fungi</taxon>
        <taxon>Dikarya</taxon>
        <taxon>Basidiomycota</taxon>
        <taxon>Agaricomycotina</taxon>
        <taxon>Tremellomycetes</taxon>
        <taxon>Tremellales</taxon>
        <taxon>Cryptococcaceae</taxon>
        <taxon>Kwoniella</taxon>
    </lineage>
</organism>